<dbReference type="Proteomes" id="UP000216361">
    <property type="component" value="Unassembled WGS sequence"/>
</dbReference>
<dbReference type="EMBL" id="NOXS01000035">
    <property type="protein sequence ID" value="OYQ16654.1"/>
    <property type="molecule type" value="Genomic_DNA"/>
</dbReference>
<dbReference type="Pfam" id="PF01547">
    <property type="entry name" value="SBP_bac_1"/>
    <property type="match status" value="1"/>
</dbReference>
<accession>A0A255XJT9</accession>
<dbReference type="PANTHER" id="PTHR30006">
    <property type="entry name" value="THIAMINE-BINDING PERIPLASMIC PROTEIN-RELATED"/>
    <property type="match status" value="1"/>
</dbReference>
<evidence type="ECO:0000313" key="4">
    <source>
        <dbReference type="Proteomes" id="UP000216361"/>
    </source>
</evidence>
<dbReference type="PANTHER" id="PTHR30006:SF24">
    <property type="entry name" value="SLL0237 PROTEIN"/>
    <property type="match status" value="1"/>
</dbReference>
<dbReference type="InterPro" id="IPR006059">
    <property type="entry name" value="SBP"/>
</dbReference>
<proteinExistence type="predicted"/>
<dbReference type="Gene3D" id="3.40.190.10">
    <property type="entry name" value="Periplasmic binding protein-like II"/>
    <property type="match status" value="2"/>
</dbReference>
<dbReference type="AlphaFoldDB" id="A0A255XJT9"/>
<dbReference type="CDD" id="cd13547">
    <property type="entry name" value="PBP2_Fbp_like_2"/>
    <property type="match status" value="1"/>
</dbReference>
<dbReference type="OrthoDB" id="9766989at2"/>
<evidence type="ECO:0000256" key="2">
    <source>
        <dbReference type="SAM" id="SignalP"/>
    </source>
</evidence>
<protein>
    <submittedName>
        <fullName evidence="3">Fe(3+) ABC transporter substrate-binding protein</fullName>
    </submittedName>
</protein>
<evidence type="ECO:0000313" key="3">
    <source>
        <dbReference type="EMBL" id="OYQ16654.1"/>
    </source>
</evidence>
<dbReference type="PIRSF" id="PIRSF002825">
    <property type="entry name" value="CfbpA"/>
    <property type="match status" value="1"/>
</dbReference>
<gene>
    <name evidence="3" type="ORF">CHR90_16815</name>
</gene>
<feature type="signal peptide" evidence="2">
    <location>
        <begin position="1"/>
        <end position="22"/>
    </location>
</feature>
<comment type="caution">
    <text evidence="3">The sequence shown here is derived from an EMBL/GenBank/DDBJ whole genome shotgun (WGS) entry which is preliminary data.</text>
</comment>
<organism evidence="3 4">
    <name type="scientific">Elstera cyanobacteriorum</name>
    <dbReference type="NCBI Taxonomy" id="2022747"/>
    <lineage>
        <taxon>Bacteria</taxon>
        <taxon>Pseudomonadati</taxon>
        <taxon>Pseudomonadota</taxon>
        <taxon>Alphaproteobacteria</taxon>
        <taxon>Rhodospirillales</taxon>
        <taxon>Rhodospirillaceae</taxon>
        <taxon>Elstera</taxon>
    </lineage>
</organism>
<name>A0A255XJT9_9PROT</name>
<keyword evidence="1 2" id="KW-0732">Signal</keyword>
<dbReference type="RefSeq" id="WP_094410291.1">
    <property type="nucleotide sequence ID" value="NZ_BMJZ01000003.1"/>
</dbReference>
<keyword evidence="4" id="KW-1185">Reference proteome</keyword>
<reference evidence="3 4" key="1">
    <citation type="submission" date="2017-07" db="EMBL/GenBank/DDBJ databases">
        <title>Elstera cyanobacteriorum sp. nov., a novel bacterium isolated from cyanobacterial aggregates in a eutrophic lake.</title>
        <authorList>
            <person name="Cai H."/>
        </authorList>
    </citation>
    <scope>NUCLEOTIDE SEQUENCE [LARGE SCALE GENOMIC DNA]</scope>
    <source>
        <strain evidence="3 4">TH019</strain>
    </source>
</reference>
<evidence type="ECO:0000256" key="1">
    <source>
        <dbReference type="ARBA" id="ARBA00022729"/>
    </source>
</evidence>
<dbReference type="InterPro" id="IPR026045">
    <property type="entry name" value="Ferric-bd"/>
</dbReference>
<sequence>MRGFSVGSTLLTAVLLAGTALAQAPSGKLVLYTSQPQKDAQETIAAFTKAVPGVQVDFVRDGTTQLMSKLRAEFAAGAPQPDLLLIADAMTMEQLKAENRLAAYQQAPVVGLPEGAFDKDFTYFGTKFITTGIIYNTKAKKPESWKDLLAADAKGQVVLPSPLYSGAAAIHMGTLGGLKDIGLGYFESLAQNGAVAVQGNGQVRTQVAGGQKLYGIIVDFMGLNAKKDGSPVDFVFPKEGVTVVTEPVALLSTAKNPAAAKAFIDFILSAEGQKFAASQGYLPMRADVPAPEGFPARDAIKVLPAPVQSLLKDDQANKKRFADAFGG</sequence>
<feature type="chain" id="PRO_5012626431" evidence="2">
    <location>
        <begin position="23"/>
        <end position="327"/>
    </location>
</feature>
<dbReference type="SUPFAM" id="SSF53850">
    <property type="entry name" value="Periplasmic binding protein-like II"/>
    <property type="match status" value="1"/>
</dbReference>